<name>A0A0F9JGA6_9ZZZZ</name>
<protein>
    <submittedName>
        <fullName evidence="1">Uncharacterized protein</fullName>
    </submittedName>
</protein>
<comment type="caution">
    <text evidence="1">The sequence shown here is derived from an EMBL/GenBank/DDBJ whole genome shotgun (WGS) entry which is preliminary data.</text>
</comment>
<accession>A0A0F9JGA6</accession>
<evidence type="ECO:0000313" key="1">
    <source>
        <dbReference type="EMBL" id="KKM61346.1"/>
    </source>
</evidence>
<organism evidence="1">
    <name type="scientific">marine sediment metagenome</name>
    <dbReference type="NCBI Taxonomy" id="412755"/>
    <lineage>
        <taxon>unclassified sequences</taxon>
        <taxon>metagenomes</taxon>
        <taxon>ecological metagenomes</taxon>
    </lineage>
</organism>
<proteinExistence type="predicted"/>
<dbReference type="EMBL" id="LAZR01011501">
    <property type="protein sequence ID" value="KKM61346.1"/>
    <property type="molecule type" value="Genomic_DNA"/>
</dbReference>
<reference evidence="1" key="1">
    <citation type="journal article" date="2015" name="Nature">
        <title>Complex archaea that bridge the gap between prokaryotes and eukaryotes.</title>
        <authorList>
            <person name="Spang A."/>
            <person name="Saw J.H."/>
            <person name="Jorgensen S.L."/>
            <person name="Zaremba-Niedzwiedzka K."/>
            <person name="Martijn J."/>
            <person name="Lind A.E."/>
            <person name="van Eijk R."/>
            <person name="Schleper C."/>
            <person name="Guy L."/>
            <person name="Ettema T.J."/>
        </authorList>
    </citation>
    <scope>NUCLEOTIDE SEQUENCE</scope>
</reference>
<dbReference type="AlphaFoldDB" id="A0A0F9JGA6"/>
<gene>
    <name evidence="1" type="ORF">LCGC14_1532640</name>
</gene>
<sequence>MFVKSFQYLEMSLVAKLIVPGVAKRGEVSAKKKVIENAFNLGKSLGLEIS</sequence>